<proteinExistence type="predicted"/>
<name>A0A915J020_ROMCU</name>
<comment type="subcellular location">
    <subcellularLocation>
        <location evidence="1">Membrane</location>
    </subcellularLocation>
</comment>
<dbReference type="InterPro" id="IPR005533">
    <property type="entry name" value="AMOP_dom"/>
</dbReference>
<evidence type="ECO:0000256" key="4">
    <source>
        <dbReference type="ARBA" id="ARBA00023136"/>
    </source>
</evidence>
<sequence length="122" mass="14345">MVTSFAWYFYRDYVQYYGEQWALHRCIDWFENDGRWRNFWPDIEPCPCKLDQALYDFGRFIPFLECDMTGDGGCYFHRGSQHCVMSIHATNDPIDAPVGIVDSFAYNASKNNKFILANLSNQ</sequence>
<accession>A0A915J020</accession>
<evidence type="ECO:0000313" key="7">
    <source>
        <dbReference type="WBParaSite" id="nRc.2.0.1.t19811-RA"/>
    </source>
</evidence>
<evidence type="ECO:0000313" key="6">
    <source>
        <dbReference type="Proteomes" id="UP000887565"/>
    </source>
</evidence>
<reference evidence="7" key="1">
    <citation type="submission" date="2022-11" db="UniProtKB">
        <authorList>
            <consortium name="WormBaseParasite"/>
        </authorList>
    </citation>
    <scope>IDENTIFICATION</scope>
</reference>
<dbReference type="InterPro" id="IPR051495">
    <property type="entry name" value="Epithelial_Barrier/Signaling"/>
</dbReference>
<organism evidence="6 7">
    <name type="scientific">Romanomermis culicivorax</name>
    <name type="common">Nematode worm</name>
    <dbReference type="NCBI Taxonomy" id="13658"/>
    <lineage>
        <taxon>Eukaryota</taxon>
        <taxon>Metazoa</taxon>
        <taxon>Ecdysozoa</taxon>
        <taxon>Nematoda</taxon>
        <taxon>Enoplea</taxon>
        <taxon>Dorylaimia</taxon>
        <taxon>Mermithida</taxon>
        <taxon>Mermithoidea</taxon>
        <taxon>Mermithidae</taxon>
        <taxon>Romanomermis</taxon>
    </lineage>
</organism>
<dbReference type="PANTHER" id="PTHR13802:SF52">
    <property type="entry name" value="MUCIN-4"/>
    <property type="match status" value="1"/>
</dbReference>
<protein>
    <submittedName>
        <fullName evidence="7">AMOP domain-containing protein</fullName>
    </submittedName>
</protein>
<dbReference type="SMART" id="SM00723">
    <property type="entry name" value="AMOP"/>
    <property type="match status" value="1"/>
</dbReference>
<dbReference type="WBParaSite" id="nRc.2.0.1.t19811-RA">
    <property type="protein sequence ID" value="nRc.2.0.1.t19811-RA"/>
    <property type="gene ID" value="nRc.2.0.1.g19811"/>
</dbReference>
<evidence type="ECO:0000256" key="2">
    <source>
        <dbReference type="ARBA" id="ARBA00022692"/>
    </source>
</evidence>
<keyword evidence="2" id="KW-0812">Transmembrane</keyword>
<keyword evidence="3" id="KW-1133">Transmembrane helix</keyword>
<dbReference type="AlphaFoldDB" id="A0A915J020"/>
<dbReference type="GO" id="GO:0016020">
    <property type="term" value="C:membrane"/>
    <property type="evidence" value="ECO:0007669"/>
    <property type="project" value="UniProtKB-SubCell"/>
</dbReference>
<keyword evidence="4" id="KW-0472">Membrane</keyword>
<dbReference type="PANTHER" id="PTHR13802">
    <property type="entry name" value="MUCIN 4-RELATED"/>
    <property type="match status" value="1"/>
</dbReference>
<dbReference type="OMA" id="CIDWFEN"/>
<keyword evidence="6" id="KW-1185">Reference proteome</keyword>
<evidence type="ECO:0000259" key="5">
    <source>
        <dbReference type="PROSITE" id="PS50856"/>
    </source>
</evidence>
<dbReference type="Pfam" id="PF03782">
    <property type="entry name" value="AMOP"/>
    <property type="match status" value="1"/>
</dbReference>
<evidence type="ECO:0000256" key="1">
    <source>
        <dbReference type="ARBA" id="ARBA00004370"/>
    </source>
</evidence>
<dbReference type="PROSITE" id="PS50856">
    <property type="entry name" value="AMOP"/>
    <property type="match status" value="1"/>
</dbReference>
<feature type="domain" description="AMOP" evidence="5">
    <location>
        <begin position="18"/>
        <end position="122"/>
    </location>
</feature>
<evidence type="ECO:0000256" key="3">
    <source>
        <dbReference type="ARBA" id="ARBA00022989"/>
    </source>
</evidence>
<dbReference type="Proteomes" id="UP000887565">
    <property type="component" value="Unplaced"/>
</dbReference>